<dbReference type="InterPro" id="IPR002213">
    <property type="entry name" value="UDP_glucos_trans"/>
</dbReference>
<comment type="caution">
    <text evidence="7">The sequence shown here is derived from an EMBL/GenBank/DDBJ whole genome shotgun (WGS) entry which is preliminary data.</text>
</comment>
<dbReference type="PANTHER" id="PTHR48043:SF145">
    <property type="entry name" value="FI06409P-RELATED"/>
    <property type="match status" value="1"/>
</dbReference>
<feature type="transmembrane region" description="Helical" evidence="4">
    <location>
        <begin position="492"/>
        <end position="510"/>
    </location>
</feature>
<dbReference type="AlphaFoldDB" id="A0A8S2Q5M4"/>
<dbReference type="Pfam" id="PF00201">
    <property type="entry name" value="UDPGT"/>
    <property type="match status" value="1"/>
</dbReference>
<accession>A0A8S2Q5M4</accession>
<dbReference type="SUPFAM" id="SSF53756">
    <property type="entry name" value="UDP-Glycosyltransferase/glycogen phosphorylase"/>
    <property type="match status" value="1"/>
</dbReference>
<keyword evidence="4" id="KW-1133">Transmembrane helix</keyword>
<keyword evidence="4" id="KW-0472">Membrane</keyword>
<evidence type="ECO:0000256" key="2">
    <source>
        <dbReference type="ARBA" id="ARBA00022676"/>
    </source>
</evidence>
<comment type="similarity">
    <text evidence="1">Belongs to the UDP-glycosyltransferase family.</text>
</comment>
<dbReference type="EMBL" id="CAJNOK010018384">
    <property type="protein sequence ID" value="CAF1281198.1"/>
    <property type="molecule type" value="Genomic_DNA"/>
</dbReference>
<dbReference type="Proteomes" id="UP000677228">
    <property type="component" value="Unassembled WGS sequence"/>
</dbReference>
<protein>
    <recommendedName>
        <fullName evidence="9">Glucuronosyltransferase</fullName>
    </recommendedName>
</protein>
<dbReference type="Proteomes" id="UP000682733">
    <property type="component" value="Unassembled WGS sequence"/>
</dbReference>
<dbReference type="PANTHER" id="PTHR48043">
    <property type="entry name" value="EG:EG0003.4 PROTEIN-RELATED"/>
    <property type="match status" value="1"/>
</dbReference>
<evidence type="ECO:0000256" key="4">
    <source>
        <dbReference type="SAM" id="Phobius"/>
    </source>
</evidence>
<reference evidence="7" key="1">
    <citation type="submission" date="2021-02" db="EMBL/GenBank/DDBJ databases">
        <authorList>
            <person name="Nowell W R."/>
        </authorList>
    </citation>
    <scope>NUCLEOTIDE SEQUENCE</scope>
</reference>
<name>A0A8S2Q5M4_9BILA</name>
<dbReference type="Gene3D" id="3.40.50.2000">
    <property type="entry name" value="Glycogen Phosphorylase B"/>
    <property type="match status" value="2"/>
</dbReference>
<proteinExistence type="inferred from homology"/>
<dbReference type="EMBL" id="CAJOBA010039946">
    <property type="protein sequence ID" value="CAF4085998.1"/>
    <property type="molecule type" value="Genomic_DNA"/>
</dbReference>
<evidence type="ECO:0008006" key="9">
    <source>
        <dbReference type="Google" id="ProtNLM"/>
    </source>
</evidence>
<feature type="signal peptide" evidence="5">
    <location>
        <begin position="1"/>
        <end position="26"/>
    </location>
</feature>
<dbReference type="CDD" id="cd03784">
    <property type="entry name" value="GT1_Gtf-like"/>
    <property type="match status" value="1"/>
</dbReference>
<keyword evidence="3" id="KW-0808">Transferase</keyword>
<keyword evidence="5" id="KW-0732">Signal</keyword>
<dbReference type="InterPro" id="IPR050271">
    <property type="entry name" value="UDP-glycosyltransferase"/>
</dbReference>
<keyword evidence="2" id="KW-0328">Glycosyltransferase</keyword>
<evidence type="ECO:0000313" key="7">
    <source>
        <dbReference type="EMBL" id="CAF4085998.1"/>
    </source>
</evidence>
<feature type="chain" id="PRO_5036273745" description="Glucuronosyltransferase" evidence="5">
    <location>
        <begin position="27"/>
        <end position="528"/>
    </location>
</feature>
<organism evidence="7 8">
    <name type="scientific">Didymodactylos carnosus</name>
    <dbReference type="NCBI Taxonomy" id="1234261"/>
    <lineage>
        <taxon>Eukaryota</taxon>
        <taxon>Metazoa</taxon>
        <taxon>Spiralia</taxon>
        <taxon>Gnathifera</taxon>
        <taxon>Rotifera</taxon>
        <taxon>Eurotatoria</taxon>
        <taxon>Bdelloidea</taxon>
        <taxon>Philodinida</taxon>
        <taxon>Philodinidae</taxon>
        <taxon>Didymodactylos</taxon>
    </lineage>
</organism>
<sequence length="528" mass="59908">MFRLSISLRALNVVALLLLISVFVAAEATTNTALFIAIPYVGHVNPLISQALELQRRGWKVYIVSCSQIKAYVETYSVEFIDIGHCPWIDGSKIIHERASGMPKIAGFKLLIEWLIDAYPYMYNATVSVLRDKQLNVTVAIVDSATNAGIDICNTLNISCIINNPDILSFVGFEVLEPADYNPVSFMNNSIHTLGTNTIMRAYQPLMRLLLRIRFRGFDSRWNKYRTNAGFTKPLSLWSYFLGHVILSNTAFGLEYPRPIPLHIQLTGPMLNMSMSKEGYVNQLSVHDRQWIEEENGKPIIYVSAGTTASLSKEQVHKLFDALSSDKYRVTWKLSKNEARHLSGSYVPKSIRIVEWVSSSLGYFAHDRVKVFISHCGINSVYESVWLDTPIICLPMFADQYDMGHQVSDAGVGILLDKVKFTSNELRTKIEEILKNKNYSLNIKRVQAQIKLHGGVQRAADIIETVAQVGSDVFVSRDISFPFYAKYNLDIYLIWFGAFYLSKRLIGYLFSRIFQRQTSLTTKVKKTD</sequence>
<keyword evidence="4" id="KW-0812">Transmembrane</keyword>
<evidence type="ECO:0000313" key="8">
    <source>
        <dbReference type="Proteomes" id="UP000682733"/>
    </source>
</evidence>
<evidence type="ECO:0000256" key="1">
    <source>
        <dbReference type="ARBA" id="ARBA00009995"/>
    </source>
</evidence>
<gene>
    <name evidence="6" type="ORF">OVA965_LOCUS27645</name>
    <name evidence="7" type="ORF">TMI583_LOCUS28391</name>
</gene>
<evidence type="ECO:0000313" key="6">
    <source>
        <dbReference type="EMBL" id="CAF1281198.1"/>
    </source>
</evidence>
<evidence type="ECO:0000256" key="3">
    <source>
        <dbReference type="ARBA" id="ARBA00022679"/>
    </source>
</evidence>
<evidence type="ECO:0000256" key="5">
    <source>
        <dbReference type="SAM" id="SignalP"/>
    </source>
</evidence>
<dbReference type="GO" id="GO:0008194">
    <property type="term" value="F:UDP-glycosyltransferase activity"/>
    <property type="evidence" value="ECO:0007669"/>
    <property type="project" value="InterPro"/>
</dbReference>